<comment type="caution">
    <text evidence="16">The sequence shown here is derived from an EMBL/GenBank/DDBJ whole genome shotgun (WGS) entry which is preliminary data.</text>
</comment>
<dbReference type="SUPFAM" id="SSF52440">
    <property type="entry name" value="PreATP-grasp domain"/>
    <property type="match status" value="1"/>
</dbReference>
<dbReference type="NCBIfam" id="TIGR01986">
    <property type="entry name" value="glut_syn_euk"/>
    <property type="match status" value="1"/>
</dbReference>
<dbReference type="Gene3D" id="3.30.470.20">
    <property type="entry name" value="ATP-grasp fold, B domain"/>
    <property type="match status" value="1"/>
</dbReference>
<dbReference type="SUPFAM" id="SSF56059">
    <property type="entry name" value="Glutathione synthetase ATP-binding domain-like"/>
    <property type="match status" value="1"/>
</dbReference>
<dbReference type="PANTHER" id="PTHR11130:SF0">
    <property type="entry name" value="GLUTATHIONE SYNTHETASE"/>
    <property type="match status" value="1"/>
</dbReference>
<keyword evidence="7" id="KW-0436">Ligase</keyword>
<comment type="similarity">
    <text evidence="3">Belongs to the eukaryotic GSH synthase family.</text>
</comment>
<dbReference type="Gene3D" id="1.10.1080.10">
    <property type="entry name" value="Glutathione Synthetase, Chain A, domain 3"/>
    <property type="match status" value="1"/>
</dbReference>
<dbReference type="OrthoDB" id="2020073at2759"/>
<dbReference type="PANTHER" id="PTHR11130">
    <property type="entry name" value="GLUTATHIONE SYNTHETASE"/>
    <property type="match status" value="1"/>
</dbReference>
<dbReference type="InterPro" id="IPR005615">
    <property type="entry name" value="Glutathione_synthase"/>
</dbReference>
<dbReference type="GO" id="GO:0005524">
    <property type="term" value="F:ATP binding"/>
    <property type="evidence" value="ECO:0007669"/>
    <property type="project" value="UniProtKB-KW"/>
</dbReference>
<keyword evidence="10" id="KW-0547">Nucleotide-binding</keyword>
<dbReference type="GO" id="GO:0005829">
    <property type="term" value="C:cytosol"/>
    <property type="evidence" value="ECO:0007669"/>
    <property type="project" value="TreeGrafter"/>
</dbReference>
<proteinExistence type="inferred from homology"/>
<keyword evidence="11" id="KW-0067">ATP-binding</keyword>
<dbReference type="FunFam" id="3.30.1490.50:FF:000001">
    <property type="entry name" value="Glutathione synthetase"/>
    <property type="match status" value="1"/>
</dbReference>
<evidence type="ECO:0000256" key="2">
    <source>
        <dbReference type="ARBA" id="ARBA00004965"/>
    </source>
</evidence>
<keyword evidence="9" id="KW-0479">Metal-binding</keyword>
<dbReference type="InterPro" id="IPR014049">
    <property type="entry name" value="Glutathione_synthase_N_euk"/>
</dbReference>
<dbReference type="EMBL" id="CADEPI010000021">
    <property type="protein sequence ID" value="CAB3365665.1"/>
    <property type="molecule type" value="Genomic_DNA"/>
</dbReference>
<evidence type="ECO:0000256" key="6">
    <source>
        <dbReference type="ARBA" id="ARBA00020821"/>
    </source>
</evidence>
<dbReference type="FunFam" id="3.30.1490.80:FF:000009">
    <property type="entry name" value="Glutathione synthetase"/>
    <property type="match status" value="1"/>
</dbReference>
<dbReference type="Gene3D" id="3.40.50.1760">
    <property type="entry name" value="Glutathione synthase, substrate-binding domain superfamily, eukaryotic"/>
    <property type="match status" value="1"/>
</dbReference>
<evidence type="ECO:0000256" key="12">
    <source>
        <dbReference type="ARBA" id="ARBA00022842"/>
    </source>
</evidence>
<dbReference type="GO" id="GO:0043295">
    <property type="term" value="F:glutathione binding"/>
    <property type="evidence" value="ECO:0007669"/>
    <property type="project" value="TreeGrafter"/>
</dbReference>
<name>A0A8S1C8M1_9INSE</name>
<keyword evidence="8" id="KW-0317">Glutathione biosynthesis</keyword>
<keyword evidence="12" id="KW-0460">Magnesium</keyword>
<evidence type="ECO:0000256" key="11">
    <source>
        <dbReference type="ARBA" id="ARBA00022840"/>
    </source>
</evidence>
<evidence type="ECO:0000256" key="8">
    <source>
        <dbReference type="ARBA" id="ARBA00022684"/>
    </source>
</evidence>
<dbReference type="Pfam" id="PF03199">
    <property type="entry name" value="GSH_synthase"/>
    <property type="match status" value="1"/>
</dbReference>
<evidence type="ECO:0000256" key="10">
    <source>
        <dbReference type="ARBA" id="ARBA00022741"/>
    </source>
</evidence>
<comment type="subunit">
    <text evidence="4">Homodimer.</text>
</comment>
<evidence type="ECO:0000256" key="1">
    <source>
        <dbReference type="ARBA" id="ARBA00001946"/>
    </source>
</evidence>
<dbReference type="InterPro" id="IPR014709">
    <property type="entry name" value="Glutathione_synthase_C_euk"/>
</dbReference>
<protein>
    <recommendedName>
        <fullName evidence="6">Glutathione synthetase</fullName>
        <ecNumber evidence="5">6.3.2.3</ecNumber>
    </recommendedName>
    <alternativeName>
        <fullName evidence="13">Glutathione synthase</fullName>
    </alternativeName>
</protein>
<sequence>MVGVGGGENGRDSSCRVAVTVKVICRRHGRLTRQNQAEIYLKVDQLVGFLCNLTTPQKRRHVENSVANVKKTNKGKMDQNRMAPCLQLPLDNKLLENVIEKAKDWALMHGACMRSRTNLNKDVLQFAPFVLLPSTFPRREFKKAVEIQPILNELVHKVAHDYEFLSSSLKSTNTVDHFTRRLFEIYETVRKDGITQPVSLGLVRSDIMLESTCSGKERGSAAKSDPYCCWKQVEINTIASGFGWLGPASGLIHRYVLQELGRMDMIQNLPENHALQGLCQGMLEAWKLYNNEKAVIMFVVEDVTYNICDQRFHEFELRSQNPNVPVIRRNLTQISERAKLGSKKELILDDMEVGVIYFRAGYEPGHYHSENEWNARLLMERSRAIKCPSIYYHLAGTKKVQQALAKPGVLEKFLSPDKTSVVKEIFTGLYSLDKDEFGDRAVQMAIENPGHFVLKPQREGGGNNVYGDKVRTAVEAMKDSEERSAWILMERISPPMQLNYLVRPGDPNNGCPPLSDVVGELGIFGVVIGDSEKILVNKQVGHMLRTKLSTADEGGVAAGLGALDSPYLCKSTNKIMLLDPSLQPDRWRSPGREARVASGGPGETLVGIDLCQPN</sequence>
<evidence type="ECO:0000259" key="15">
    <source>
        <dbReference type="Pfam" id="PF03199"/>
    </source>
</evidence>
<dbReference type="GO" id="GO:0046872">
    <property type="term" value="F:metal ion binding"/>
    <property type="evidence" value="ECO:0007669"/>
    <property type="project" value="UniProtKB-KW"/>
</dbReference>
<evidence type="ECO:0000256" key="14">
    <source>
        <dbReference type="ARBA" id="ARBA00048871"/>
    </source>
</evidence>
<dbReference type="GO" id="GO:0004363">
    <property type="term" value="F:glutathione synthase activity"/>
    <property type="evidence" value="ECO:0007669"/>
    <property type="project" value="UniProtKB-EC"/>
</dbReference>
<evidence type="ECO:0000256" key="4">
    <source>
        <dbReference type="ARBA" id="ARBA00011738"/>
    </source>
</evidence>
<evidence type="ECO:0000313" key="17">
    <source>
        <dbReference type="Proteomes" id="UP000494165"/>
    </source>
</evidence>
<dbReference type="InterPro" id="IPR037013">
    <property type="entry name" value="GSH-S_sub-bd_sf"/>
</dbReference>
<dbReference type="EC" id="6.3.2.3" evidence="5"/>
<dbReference type="InterPro" id="IPR004887">
    <property type="entry name" value="GSH_synth_subst-bd"/>
</dbReference>
<dbReference type="Pfam" id="PF03917">
    <property type="entry name" value="GSH_synth_ATP"/>
    <property type="match status" value="1"/>
</dbReference>
<comment type="pathway">
    <text evidence="2">Sulfur metabolism; glutathione biosynthesis; glutathione from L-cysteine and L-glutamate: step 2/2.</text>
</comment>
<evidence type="ECO:0000313" key="16">
    <source>
        <dbReference type="EMBL" id="CAB3365665.1"/>
    </source>
</evidence>
<evidence type="ECO:0000256" key="9">
    <source>
        <dbReference type="ARBA" id="ARBA00022723"/>
    </source>
</evidence>
<reference evidence="16 17" key="1">
    <citation type="submission" date="2020-04" db="EMBL/GenBank/DDBJ databases">
        <authorList>
            <person name="Alioto T."/>
            <person name="Alioto T."/>
            <person name="Gomez Garrido J."/>
        </authorList>
    </citation>
    <scope>NUCLEOTIDE SEQUENCE [LARGE SCALE GENOMIC DNA]</scope>
</reference>
<comment type="cofactor">
    <cofactor evidence="1">
        <name>Mg(2+)</name>
        <dbReference type="ChEBI" id="CHEBI:18420"/>
    </cofactor>
</comment>
<comment type="catalytic activity">
    <reaction evidence="14">
        <text>gamma-L-glutamyl-L-cysteine + glycine + ATP = glutathione + ADP + phosphate + H(+)</text>
        <dbReference type="Rhea" id="RHEA:13557"/>
        <dbReference type="ChEBI" id="CHEBI:15378"/>
        <dbReference type="ChEBI" id="CHEBI:30616"/>
        <dbReference type="ChEBI" id="CHEBI:43474"/>
        <dbReference type="ChEBI" id="CHEBI:57305"/>
        <dbReference type="ChEBI" id="CHEBI:57925"/>
        <dbReference type="ChEBI" id="CHEBI:58173"/>
        <dbReference type="ChEBI" id="CHEBI:456216"/>
        <dbReference type="EC" id="6.3.2.3"/>
    </reaction>
    <physiologicalReaction direction="left-to-right" evidence="14">
        <dbReference type="Rhea" id="RHEA:13558"/>
    </physiologicalReaction>
</comment>
<evidence type="ECO:0000256" key="5">
    <source>
        <dbReference type="ARBA" id="ARBA00012214"/>
    </source>
</evidence>
<evidence type="ECO:0000256" key="3">
    <source>
        <dbReference type="ARBA" id="ARBA00010385"/>
    </source>
</evidence>
<keyword evidence="17" id="KW-1185">Reference proteome</keyword>
<dbReference type="Proteomes" id="UP000494165">
    <property type="component" value="Unassembled WGS sequence"/>
</dbReference>
<dbReference type="InterPro" id="IPR014042">
    <property type="entry name" value="Glutathione_synthase_a-hlx"/>
</dbReference>
<dbReference type="Gene3D" id="3.30.1490.50">
    <property type="match status" value="1"/>
</dbReference>
<accession>A0A8S1C8M1</accession>
<evidence type="ECO:0000256" key="13">
    <source>
        <dbReference type="ARBA" id="ARBA00030403"/>
    </source>
</evidence>
<feature type="domain" description="Glutathione synthase substrate-binding" evidence="15">
    <location>
        <begin position="294"/>
        <end position="395"/>
    </location>
</feature>
<gene>
    <name evidence="16" type="ORF">CLODIP_2_CD05560</name>
</gene>
<dbReference type="Gene3D" id="3.30.1490.80">
    <property type="match status" value="1"/>
</dbReference>
<dbReference type="FunFam" id="3.40.50.1760:FF:000007">
    <property type="entry name" value="Glutathione synthetase"/>
    <property type="match status" value="1"/>
</dbReference>
<evidence type="ECO:0000256" key="7">
    <source>
        <dbReference type="ARBA" id="ARBA00022598"/>
    </source>
</evidence>
<organism evidence="16 17">
    <name type="scientific">Cloeon dipterum</name>
    <dbReference type="NCBI Taxonomy" id="197152"/>
    <lineage>
        <taxon>Eukaryota</taxon>
        <taxon>Metazoa</taxon>
        <taxon>Ecdysozoa</taxon>
        <taxon>Arthropoda</taxon>
        <taxon>Hexapoda</taxon>
        <taxon>Insecta</taxon>
        <taxon>Pterygota</taxon>
        <taxon>Palaeoptera</taxon>
        <taxon>Ephemeroptera</taxon>
        <taxon>Pisciforma</taxon>
        <taxon>Baetidae</taxon>
        <taxon>Cloeon</taxon>
    </lineage>
</organism>
<dbReference type="AlphaFoldDB" id="A0A8S1C8M1"/>
<dbReference type="InterPro" id="IPR016185">
    <property type="entry name" value="PreATP-grasp_dom_sf"/>
</dbReference>